<keyword evidence="4" id="KW-1185">Reference proteome</keyword>
<protein>
    <submittedName>
        <fullName evidence="3">Cupin domain-containing protein</fullName>
    </submittedName>
</protein>
<comment type="caution">
    <text evidence="3">The sequence shown here is derived from an EMBL/GenBank/DDBJ whole genome shotgun (WGS) entry which is preliminary data.</text>
</comment>
<evidence type="ECO:0000313" key="3">
    <source>
        <dbReference type="EMBL" id="MBD8123646.1"/>
    </source>
</evidence>
<name>A0ABR9AC81_9PSED</name>
<evidence type="ECO:0000259" key="2">
    <source>
        <dbReference type="Pfam" id="PF12852"/>
    </source>
</evidence>
<dbReference type="EMBL" id="JACYNP010000011">
    <property type="protein sequence ID" value="MBD8123646.1"/>
    <property type="molecule type" value="Genomic_DNA"/>
</dbReference>
<organism evidence="3 4">
    <name type="scientific">Pseudomonas lutea</name>
    <dbReference type="NCBI Taxonomy" id="243924"/>
    <lineage>
        <taxon>Bacteria</taxon>
        <taxon>Pseudomonadati</taxon>
        <taxon>Pseudomonadota</taxon>
        <taxon>Gammaproteobacteria</taxon>
        <taxon>Pseudomonadales</taxon>
        <taxon>Pseudomonadaceae</taxon>
        <taxon>Pseudomonas</taxon>
    </lineage>
</organism>
<accession>A0ABR9AC81</accession>
<reference evidence="3 4" key="1">
    <citation type="journal article" date="2020" name="FEMS Microbiol. Ecol.">
        <title>Temporal dynamics of bacterial communities during seed development and maturation.</title>
        <authorList>
            <person name="Chesneau G."/>
            <person name="Torres-Cortes G."/>
            <person name="Briand M."/>
            <person name="Darrasse A."/>
            <person name="Preveaux A."/>
            <person name="Marais C."/>
            <person name="Jacques M.A."/>
            <person name="Shade A."/>
            <person name="Barret M."/>
        </authorList>
    </citation>
    <scope>NUCLEOTIDE SEQUENCE [LARGE SCALE GENOMIC DNA]</scope>
    <source>
        <strain evidence="3 4">CFBP13723</strain>
    </source>
</reference>
<feature type="domain" description="AraC-type transcription regulator ligand-binding" evidence="2">
    <location>
        <begin position="3"/>
        <end position="66"/>
    </location>
</feature>
<dbReference type="RefSeq" id="WP_191945524.1">
    <property type="nucleotide sequence ID" value="NZ_JACYNP010000011.1"/>
</dbReference>
<dbReference type="Proteomes" id="UP000625247">
    <property type="component" value="Unassembled WGS sequence"/>
</dbReference>
<evidence type="ECO:0000256" key="1">
    <source>
        <dbReference type="ARBA" id="ARBA00023125"/>
    </source>
</evidence>
<dbReference type="InterPro" id="IPR032783">
    <property type="entry name" value="AraC_lig"/>
</dbReference>
<evidence type="ECO:0000313" key="4">
    <source>
        <dbReference type="Proteomes" id="UP000625247"/>
    </source>
</evidence>
<proteinExistence type="predicted"/>
<keyword evidence="1" id="KW-0238">DNA-binding</keyword>
<dbReference type="Pfam" id="PF12852">
    <property type="entry name" value="Cupin_6"/>
    <property type="match status" value="1"/>
</dbReference>
<sequence length="73" mass="7844">MRCQFRGDRALDHLQEAIGVAPYHIVLAGQCTKGLPDGRRIRPAAGEILVLPSASGHVLLSNRRAVPPTKPPP</sequence>
<gene>
    <name evidence="3" type="ORF">IFT62_20790</name>
</gene>